<keyword evidence="3" id="KW-1003">Cell membrane</keyword>
<dbReference type="Proteomes" id="UP000321827">
    <property type="component" value="Unassembled WGS sequence"/>
</dbReference>
<dbReference type="SUPFAM" id="SSF161098">
    <property type="entry name" value="MetI-like"/>
    <property type="match status" value="1"/>
</dbReference>
<feature type="transmembrane region" description="Helical" evidence="7">
    <location>
        <begin position="151"/>
        <end position="173"/>
    </location>
</feature>
<evidence type="ECO:0000256" key="5">
    <source>
        <dbReference type="ARBA" id="ARBA00022989"/>
    </source>
</evidence>
<evidence type="ECO:0000256" key="7">
    <source>
        <dbReference type="RuleBase" id="RU363032"/>
    </source>
</evidence>
<protein>
    <submittedName>
        <fullName evidence="9">Peptide ABC transporter permease</fullName>
    </submittedName>
</protein>
<name>A0A511RJ75_9DEIN</name>
<dbReference type="AlphaFoldDB" id="A0A511RJ75"/>
<organism evidence="9 10">
    <name type="scientific">Oceanithermus desulfurans NBRC 100063</name>
    <dbReference type="NCBI Taxonomy" id="1227550"/>
    <lineage>
        <taxon>Bacteria</taxon>
        <taxon>Thermotogati</taxon>
        <taxon>Deinococcota</taxon>
        <taxon>Deinococci</taxon>
        <taxon>Thermales</taxon>
        <taxon>Thermaceae</taxon>
        <taxon>Oceanithermus</taxon>
    </lineage>
</organism>
<feature type="transmembrane region" description="Helical" evidence="7">
    <location>
        <begin position="118"/>
        <end position="139"/>
    </location>
</feature>
<dbReference type="Gene3D" id="1.10.3720.10">
    <property type="entry name" value="MetI-like"/>
    <property type="match status" value="1"/>
</dbReference>
<evidence type="ECO:0000256" key="6">
    <source>
        <dbReference type="ARBA" id="ARBA00023136"/>
    </source>
</evidence>
<evidence type="ECO:0000256" key="4">
    <source>
        <dbReference type="ARBA" id="ARBA00022692"/>
    </source>
</evidence>
<dbReference type="GO" id="GO:0055085">
    <property type="term" value="P:transmembrane transport"/>
    <property type="evidence" value="ECO:0007669"/>
    <property type="project" value="InterPro"/>
</dbReference>
<dbReference type="GO" id="GO:0005886">
    <property type="term" value="C:plasma membrane"/>
    <property type="evidence" value="ECO:0007669"/>
    <property type="project" value="UniProtKB-SubCell"/>
</dbReference>
<feature type="domain" description="ABC transmembrane type-1" evidence="8">
    <location>
        <begin position="112"/>
        <end position="337"/>
    </location>
</feature>
<keyword evidence="5 7" id="KW-1133">Transmembrane helix</keyword>
<feature type="transmembrane region" description="Helical" evidence="7">
    <location>
        <begin position="318"/>
        <end position="344"/>
    </location>
</feature>
<sequence length="351" mass="38682">MTAYAIRRFLSLIPVLFGVSLLVFTFIHMIPGDPAVVMLGERATPESLEKLRRQLNLDKPLFFNFEAAVEKKSPAALFESQYFTFITRILHGDLGESIFTKVDVATELRARFPATFELSVGAMLIALLLAIPAGIMAAVRKNSWLDLSVMTAALVGISMPIFWLGLLLIYLFAVNLHWLPPSGRLDVGMHLNPVTGFYVIDGLITGNLAATGNALKHLVLPALALGSIPTAVIARMMRGAMLEVMNQDYIRTARSKGLAERVVIWKHALRNAMLPVITVIGLMFGTLLTGAILTETIFNWPGIGKWLYDGIGARDYPIVQGGTLFIATVYVIINALVDLSYGFFDPRIQYR</sequence>
<dbReference type="EMBL" id="BJXN01000006">
    <property type="protein sequence ID" value="GEM89693.1"/>
    <property type="molecule type" value="Genomic_DNA"/>
</dbReference>
<evidence type="ECO:0000256" key="2">
    <source>
        <dbReference type="ARBA" id="ARBA00022448"/>
    </source>
</evidence>
<keyword evidence="6 7" id="KW-0472">Membrane</keyword>
<dbReference type="Pfam" id="PF19300">
    <property type="entry name" value="BPD_transp_1_N"/>
    <property type="match status" value="1"/>
</dbReference>
<evidence type="ECO:0000313" key="10">
    <source>
        <dbReference type="Proteomes" id="UP000321827"/>
    </source>
</evidence>
<comment type="caution">
    <text evidence="9">The sequence shown here is derived from an EMBL/GenBank/DDBJ whole genome shotgun (WGS) entry which is preliminary data.</text>
</comment>
<dbReference type="InterPro" id="IPR000515">
    <property type="entry name" value="MetI-like"/>
</dbReference>
<accession>A0A511RJ75</accession>
<gene>
    <name evidence="9" type="ORF">ODE01S_11270</name>
</gene>
<evidence type="ECO:0000313" key="9">
    <source>
        <dbReference type="EMBL" id="GEM89693.1"/>
    </source>
</evidence>
<dbReference type="CDD" id="cd06261">
    <property type="entry name" value="TM_PBP2"/>
    <property type="match status" value="1"/>
</dbReference>
<dbReference type="InterPro" id="IPR045621">
    <property type="entry name" value="BPD_transp_1_N"/>
</dbReference>
<evidence type="ECO:0000256" key="3">
    <source>
        <dbReference type="ARBA" id="ARBA00022475"/>
    </source>
</evidence>
<comment type="similarity">
    <text evidence="7">Belongs to the binding-protein-dependent transport system permease family.</text>
</comment>
<feature type="transmembrane region" description="Helical" evidence="7">
    <location>
        <begin position="274"/>
        <end position="298"/>
    </location>
</feature>
<dbReference type="PANTHER" id="PTHR43163:SF6">
    <property type="entry name" value="DIPEPTIDE TRANSPORT SYSTEM PERMEASE PROTEIN DPPB-RELATED"/>
    <property type="match status" value="1"/>
</dbReference>
<evidence type="ECO:0000256" key="1">
    <source>
        <dbReference type="ARBA" id="ARBA00004651"/>
    </source>
</evidence>
<dbReference type="RefSeq" id="WP_147146733.1">
    <property type="nucleotide sequence ID" value="NZ_BJXN01000006.1"/>
</dbReference>
<dbReference type="InterPro" id="IPR035906">
    <property type="entry name" value="MetI-like_sf"/>
</dbReference>
<keyword evidence="4 7" id="KW-0812">Transmembrane</keyword>
<reference evidence="9 10" key="1">
    <citation type="submission" date="2019-07" db="EMBL/GenBank/DDBJ databases">
        <title>Whole genome shotgun sequence of Oceanithermus desulfurans NBRC 100063.</title>
        <authorList>
            <person name="Hosoyama A."/>
            <person name="Uohara A."/>
            <person name="Ohji S."/>
            <person name="Ichikawa N."/>
        </authorList>
    </citation>
    <scope>NUCLEOTIDE SEQUENCE [LARGE SCALE GENOMIC DNA]</scope>
    <source>
        <strain evidence="9 10">NBRC 100063</strain>
    </source>
</reference>
<proteinExistence type="inferred from homology"/>
<keyword evidence="2 7" id="KW-0813">Transport</keyword>
<comment type="subcellular location">
    <subcellularLocation>
        <location evidence="1 7">Cell membrane</location>
        <topology evidence="1 7">Multi-pass membrane protein</topology>
    </subcellularLocation>
</comment>
<dbReference type="OrthoDB" id="29805at2"/>
<dbReference type="PANTHER" id="PTHR43163">
    <property type="entry name" value="DIPEPTIDE TRANSPORT SYSTEM PERMEASE PROTEIN DPPB-RELATED"/>
    <property type="match status" value="1"/>
</dbReference>
<dbReference type="Pfam" id="PF00528">
    <property type="entry name" value="BPD_transp_1"/>
    <property type="match status" value="1"/>
</dbReference>
<feature type="transmembrane region" description="Helical" evidence="7">
    <location>
        <begin position="218"/>
        <end position="237"/>
    </location>
</feature>
<dbReference type="PROSITE" id="PS50928">
    <property type="entry name" value="ABC_TM1"/>
    <property type="match status" value="1"/>
</dbReference>
<evidence type="ECO:0000259" key="8">
    <source>
        <dbReference type="PROSITE" id="PS50928"/>
    </source>
</evidence>
<feature type="transmembrane region" description="Helical" evidence="7">
    <location>
        <begin position="12"/>
        <end position="30"/>
    </location>
</feature>